<sequence>MEWAEALRLIDTGRHGGMPVFAPNSLELSSSMLLLTGSTGFIGGALAARLINTPRWERSLFLVRSANRDEGRTRLASNLRLHGVSEQDLARLSPDQIICGDLTGVERWIDDPRLLQVNDVVNSAALASFGTHRSIFPTNVDGVLAMAHGLCRGRKLRRFIQIGTGMSCGRNAPRPVSEDYSPGDDVEHYLDYTASKYEAEQRLRTELPELPLVVARPSIVVGHTELGCAASGSIYWVFRLARALQAFPCELDQKIDVIPVDYCAEALHLLLDKSTLKYSAYNISSGPSHSCTFGQIDEAISVGSGERPMSRYRQTHYESFLQMQDRFKDLIGPCNKRIVLKAIRAYGYFAAEEVLFDNARLIEEGMPPPQPLTDYVTLCERTSKDILIAQQMKYDYKT</sequence>
<comment type="caution">
    <text evidence="2">The sequence shown here is derived from an EMBL/GenBank/DDBJ whole genome shotgun (WGS) entry which is preliminary data.</text>
</comment>
<evidence type="ECO:0000313" key="2">
    <source>
        <dbReference type="EMBL" id="OWY33165.1"/>
    </source>
</evidence>
<accession>A0A225SQY3</accession>
<protein>
    <submittedName>
        <fullName evidence="2">NAD(P)H-binding protein</fullName>
    </submittedName>
</protein>
<name>A0A225SQY3_9BURK</name>
<dbReference type="Pfam" id="PF07993">
    <property type="entry name" value="NAD_binding_4"/>
    <property type="match status" value="1"/>
</dbReference>
<proteinExistence type="predicted"/>
<reference evidence="2 3" key="1">
    <citation type="journal article" date="2010" name="Int. J. Syst. Evol. Microbiol.">
        <title>Reclassification of Herbaspirillum putei as a later heterotypic synonym of Herbaspirillum huttiense, with the description of H. huttiense subsp. huttiense subsp. nov. and H. huttiense subsp. putei subsp. nov., comb. nov., and description of Herbaspirillum aquaticum sp. nov.</title>
        <authorList>
            <person name="Dobritsa A.P."/>
            <person name="Reddy M.C."/>
            <person name="Samadpour M."/>
        </authorList>
    </citation>
    <scope>NUCLEOTIDE SEQUENCE [LARGE SCALE GENOMIC DNA]</scope>
    <source>
        <strain evidence="2 3">IEH 4430</strain>
    </source>
</reference>
<dbReference type="Proteomes" id="UP000214747">
    <property type="component" value="Unassembled WGS sequence"/>
</dbReference>
<dbReference type="AlphaFoldDB" id="A0A225SQY3"/>
<dbReference type="EMBL" id="NJGV01000020">
    <property type="protein sequence ID" value="OWY33165.1"/>
    <property type="molecule type" value="Genomic_DNA"/>
</dbReference>
<gene>
    <name evidence="2" type="ORF">CEJ45_18490</name>
</gene>
<keyword evidence="3" id="KW-1185">Reference proteome</keyword>
<dbReference type="InterPro" id="IPR013120">
    <property type="entry name" value="FAR_NAD-bd"/>
</dbReference>
<dbReference type="SUPFAM" id="SSF51735">
    <property type="entry name" value="NAD(P)-binding Rossmann-fold domains"/>
    <property type="match status" value="1"/>
</dbReference>
<dbReference type="Gene3D" id="3.40.50.720">
    <property type="entry name" value="NAD(P)-binding Rossmann-like Domain"/>
    <property type="match status" value="1"/>
</dbReference>
<dbReference type="PANTHER" id="PTHR43000">
    <property type="entry name" value="DTDP-D-GLUCOSE 4,6-DEHYDRATASE-RELATED"/>
    <property type="match status" value="1"/>
</dbReference>
<organism evidence="2 3">
    <name type="scientific">Herbaspirillum aquaticum</name>
    <dbReference type="NCBI Taxonomy" id="568783"/>
    <lineage>
        <taxon>Bacteria</taxon>
        <taxon>Pseudomonadati</taxon>
        <taxon>Pseudomonadota</taxon>
        <taxon>Betaproteobacteria</taxon>
        <taxon>Burkholderiales</taxon>
        <taxon>Oxalobacteraceae</taxon>
        <taxon>Herbaspirillum</taxon>
    </lineage>
</organism>
<evidence type="ECO:0000259" key="1">
    <source>
        <dbReference type="Pfam" id="PF07993"/>
    </source>
</evidence>
<dbReference type="InterPro" id="IPR036291">
    <property type="entry name" value="NAD(P)-bd_dom_sf"/>
</dbReference>
<evidence type="ECO:0000313" key="3">
    <source>
        <dbReference type="Proteomes" id="UP000214747"/>
    </source>
</evidence>
<feature type="domain" description="Thioester reductase (TE)" evidence="1">
    <location>
        <begin position="35"/>
        <end position="266"/>
    </location>
</feature>